<dbReference type="InterPro" id="IPR044925">
    <property type="entry name" value="His-Me_finger_sf"/>
</dbReference>
<dbReference type="SMART" id="SM00507">
    <property type="entry name" value="HNHc"/>
    <property type="match status" value="1"/>
</dbReference>
<dbReference type="AlphaFoldDB" id="A0A7X6BGK6"/>
<dbReference type="Pfam" id="PF13392">
    <property type="entry name" value="HNH_3"/>
    <property type="match status" value="1"/>
</dbReference>
<evidence type="ECO:0000313" key="3">
    <source>
        <dbReference type="Proteomes" id="UP000558192"/>
    </source>
</evidence>
<evidence type="ECO:0000313" key="2">
    <source>
        <dbReference type="EMBL" id="NJC06549.1"/>
    </source>
</evidence>
<accession>A0A7X6BGK6</accession>
<protein>
    <recommendedName>
        <fullName evidence="1">HNH nuclease domain-containing protein</fullName>
    </recommendedName>
</protein>
<reference evidence="2 3" key="1">
    <citation type="submission" date="2020-03" db="EMBL/GenBank/DDBJ databases">
        <title>Genomic Encyclopedia of Type Strains, Phase IV (KMG-IV): sequencing the most valuable type-strain genomes for metagenomic binning, comparative biology and taxonomic classification.</title>
        <authorList>
            <person name="Goeker M."/>
        </authorList>
    </citation>
    <scope>NUCLEOTIDE SEQUENCE [LARGE SCALE GENOMIC DNA]</scope>
    <source>
        <strain evidence="2 3">DSM 16846</strain>
    </source>
</reference>
<dbReference type="EMBL" id="JAATJC010000001">
    <property type="protein sequence ID" value="NJC06549.1"/>
    <property type="molecule type" value="Genomic_DNA"/>
</dbReference>
<dbReference type="RefSeq" id="WP_168069836.1">
    <property type="nucleotide sequence ID" value="NZ_JAATJC010000001.1"/>
</dbReference>
<feature type="domain" description="HNH nuclease" evidence="1">
    <location>
        <begin position="57"/>
        <end position="107"/>
    </location>
</feature>
<proteinExistence type="predicted"/>
<gene>
    <name evidence="2" type="ORF">GGQ97_002342</name>
</gene>
<dbReference type="Pfam" id="PF07463">
    <property type="entry name" value="NUMOD4"/>
    <property type="match status" value="1"/>
</dbReference>
<dbReference type="Proteomes" id="UP000558192">
    <property type="component" value="Unassembled WGS sequence"/>
</dbReference>
<name>A0A7X6BGK6_9SPHN</name>
<dbReference type="GO" id="GO:0016788">
    <property type="term" value="F:hydrolase activity, acting on ester bonds"/>
    <property type="evidence" value="ECO:0007669"/>
    <property type="project" value="InterPro"/>
</dbReference>
<comment type="caution">
    <text evidence="2">The sequence shown here is derived from an EMBL/GenBank/DDBJ whole genome shotgun (WGS) entry which is preliminary data.</text>
</comment>
<dbReference type="InterPro" id="IPR003615">
    <property type="entry name" value="HNH_nuc"/>
</dbReference>
<dbReference type="Gene3D" id="3.90.75.20">
    <property type="match status" value="1"/>
</dbReference>
<sequence>MTEEEEWRPVPEAAFADLYEVSNLGRMRSRHSGDWKIKTPGRNPDGYLTVTLYARGIRRMFTLHRLVCRAFKGEQPNVLHNEVAHLDGKRDNARSDNLKWVSKVENHSHKRLHGTHGAGSKHPKAKLTEDSVRAAIALLAEGHTATAVAVSLGVTRHAIEDIRSGKNWRHVERPFGFSDPISTGNGQNGAANHNARLTWEQVSEFRRRLAAGEKVPALRLEFGLSKAAAYKLAAGETYRQAGSS</sequence>
<dbReference type="SUPFAM" id="SSF54060">
    <property type="entry name" value="His-Me finger endonucleases"/>
    <property type="match status" value="1"/>
</dbReference>
<dbReference type="InterPro" id="IPR010902">
    <property type="entry name" value="NUMOD4"/>
</dbReference>
<organism evidence="2 3">
    <name type="scientific">Sphingomonas kaistensis</name>
    <dbReference type="NCBI Taxonomy" id="298708"/>
    <lineage>
        <taxon>Bacteria</taxon>
        <taxon>Pseudomonadati</taxon>
        <taxon>Pseudomonadota</taxon>
        <taxon>Alphaproteobacteria</taxon>
        <taxon>Sphingomonadales</taxon>
        <taxon>Sphingomonadaceae</taxon>
        <taxon>Sphingomonas</taxon>
    </lineage>
</organism>
<keyword evidence="3" id="KW-1185">Reference proteome</keyword>
<evidence type="ECO:0000259" key="1">
    <source>
        <dbReference type="SMART" id="SM00507"/>
    </source>
</evidence>